<dbReference type="Pfam" id="PF12392">
    <property type="entry name" value="DUF3656"/>
    <property type="match status" value="1"/>
</dbReference>
<evidence type="ECO:0000313" key="2">
    <source>
        <dbReference type="EMBL" id="RGT56106.1"/>
    </source>
</evidence>
<dbReference type="RefSeq" id="WP_118764665.1">
    <property type="nucleotide sequence ID" value="NZ_CABJCF010000002.1"/>
</dbReference>
<sequence>MKKAELLAPAGNMEALIAAVQAGCDAVYLGLNSFSARAFAGNFSREELTEAVRYCHVRGVKVYVTMNTILYEPEIEAAKDQIRFLYDHDVDALLIQDFGLFHYVRTCFPDFEVHCSTQMHIHNMAGIEYMKTQGVKRVVLARETPIELVEKACKSGMDIEVFAYGAICISYSGQCQFSVVTKQRSANRGMCAQCCRMKYYKEDGSKFEEGEYILSPKDLNVIDQLPKLLAAGVSSLKIEGRMKRPEYVWLITKTFREAIDAYYRNEVYRVTKKRQEELKLMFNRGFSEGHLFHDGVTERMNQYRPNHQGVVIGEVLDFYKGKVKVKLSKPLYQHDGLRILSEPEDIGLTAVKIYDQKNLLVNSTNPGQIVTLECKEGRPKRGQKLHKTTDTRLLDEVQHHIKEFRRLVDITVSYEARIGQPLKLTASDGEHIVMQESSMNLEQAKNAPLTKEKIEAALAKTGSFAYRIANFTGEIDNVFLPVSVINETRRLTLEKLDDLRAVKHIRQGKQEYHYHTENVFNRNYKYIIQTKKPREFDCENYLNVVENNTVTPVIHESQEGRTTLINTVVSQAGDFNNDLVDCIGGMTLNVVNSYAIAYLLSIPGIKGVILSEEMNDLQIEKTLNAFEQRYGFNAPVYKLIYGKRTLMHIKDRFTNQKNLKFMCDLRGNHYEISYNANEVSILESSAFKTNNPFCMGSYLILDDETIDLKSILEDKKHEEFY</sequence>
<gene>
    <name evidence="2" type="ORF">DWX20_04670</name>
</gene>
<dbReference type="InterPro" id="IPR001539">
    <property type="entry name" value="Peptidase_U32"/>
</dbReference>
<dbReference type="Proteomes" id="UP000284731">
    <property type="component" value="Unassembled WGS sequence"/>
</dbReference>
<evidence type="ECO:0000313" key="3">
    <source>
        <dbReference type="Proteomes" id="UP000284731"/>
    </source>
</evidence>
<dbReference type="Pfam" id="PF01136">
    <property type="entry name" value="Peptidase_U32"/>
    <property type="match status" value="1"/>
</dbReference>
<dbReference type="AlphaFoldDB" id="A0A412PEM0"/>
<organism evidence="2 3">
    <name type="scientific">Solobacterium moorei</name>
    <dbReference type="NCBI Taxonomy" id="102148"/>
    <lineage>
        <taxon>Bacteria</taxon>
        <taxon>Bacillati</taxon>
        <taxon>Bacillota</taxon>
        <taxon>Erysipelotrichia</taxon>
        <taxon>Erysipelotrichales</taxon>
        <taxon>Erysipelotrichaceae</taxon>
        <taxon>Solobacterium</taxon>
    </lineage>
</organism>
<proteinExistence type="predicted"/>
<protein>
    <submittedName>
        <fullName evidence="2">U32 family peptidase</fullName>
    </submittedName>
</protein>
<feature type="domain" description="Peptidase U32 collagenase" evidence="1">
    <location>
        <begin position="386"/>
        <end position="500"/>
    </location>
</feature>
<dbReference type="PANTHER" id="PTHR30217">
    <property type="entry name" value="PEPTIDASE U32 FAMILY"/>
    <property type="match status" value="1"/>
</dbReference>
<accession>A0A412PEM0</accession>
<dbReference type="PANTHER" id="PTHR30217:SF10">
    <property type="entry name" value="23S RRNA 5-HYDROXYCYTIDINE C2501 SYNTHASE"/>
    <property type="match status" value="1"/>
</dbReference>
<dbReference type="InterPro" id="IPR051454">
    <property type="entry name" value="RNA/ubiquinone_mod_enzymes"/>
</dbReference>
<evidence type="ECO:0000259" key="1">
    <source>
        <dbReference type="Pfam" id="PF12392"/>
    </source>
</evidence>
<name>A0A412PEM0_9FIRM</name>
<dbReference type="EMBL" id="QRWX01000002">
    <property type="protein sequence ID" value="RGT56106.1"/>
    <property type="molecule type" value="Genomic_DNA"/>
</dbReference>
<reference evidence="2 3" key="1">
    <citation type="submission" date="2018-08" db="EMBL/GenBank/DDBJ databases">
        <title>A genome reference for cultivated species of the human gut microbiota.</title>
        <authorList>
            <person name="Zou Y."/>
            <person name="Xue W."/>
            <person name="Luo G."/>
        </authorList>
    </citation>
    <scope>NUCLEOTIDE SEQUENCE [LARGE SCALE GENOMIC DNA]</scope>
    <source>
        <strain evidence="2 3">AF18-46</strain>
    </source>
</reference>
<dbReference type="InterPro" id="IPR020988">
    <property type="entry name" value="Pept_U32_collagenase"/>
</dbReference>
<comment type="caution">
    <text evidence="2">The sequence shown here is derived from an EMBL/GenBank/DDBJ whole genome shotgun (WGS) entry which is preliminary data.</text>
</comment>